<feature type="region of interest" description="Disordered" evidence="9">
    <location>
        <begin position="410"/>
        <end position="431"/>
    </location>
</feature>
<dbReference type="AlphaFoldDB" id="A0A443SIU8"/>
<dbReference type="PANTHER" id="PTHR45629">
    <property type="entry name" value="SNF2/RAD54 FAMILY MEMBER"/>
    <property type="match status" value="1"/>
</dbReference>
<name>A0A443SIU8_9ACAR</name>
<reference evidence="12 13" key="1">
    <citation type="journal article" date="2018" name="Gigascience">
        <title>Genomes of trombidid mites reveal novel predicted allergens and laterally-transferred genes associated with secondary metabolism.</title>
        <authorList>
            <person name="Dong X."/>
            <person name="Chaisiri K."/>
            <person name="Xia D."/>
            <person name="Armstrong S.D."/>
            <person name="Fang Y."/>
            <person name="Donnelly M.J."/>
            <person name="Kadowaki T."/>
            <person name="McGarry J.W."/>
            <person name="Darby A.C."/>
            <person name="Makepeace B.L."/>
        </authorList>
    </citation>
    <scope>NUCLEOTIDE SEQUENCE [LARGE SCALE GENOMIC DNA]</scope>
    <source>
        <strain evidence="12">UoL-UT</strain>
    </source>
</reference>
<accession>A0A443SIU8</accession>
<keyword evidence="3" id="KW-0132">Cell division</keyword>
<dbReference type="Gene3D" id="3.40.50.10810">
    <property type="entry name" value="Tandem AAA-ATPase domain"/>
    <property type="match status" value="1"/>
</dbReference>
<dbReference type="VEuPathDB" id="VectorBase:LDEU004603"/>
<dbReference type="InterPro" id="IPR001650">
    <property type="entry name" value="Helicase_C-like"/>
</dbReference>
<evidence type="ECO:0000256" key="8">
    <source>
        <dbReference type="ARBA" id="ARBA00029956"/>
    </source>
</evidence>
<comment type="subunit">
    <text evidence="1">Interacts (via N-terminus) with spn-A/Rad51.</text>
</comment>
<dbReference type="InterPro" id="IPR049730">
    <property type="entry name" value="SNF2/RAD54-like_C"/>
</dbReference>
<dbReference type="CDD" id="cd22254">
    <property type="entry name" value="CSB_WHD"/>
    <property type="match status" value="1"/>
</dbReference>
<dbReference type="Pfam" id="PF00271">
    <property type="entry name" value="Helicase_C"/>
    <property type="match status" value="1"/>
</dbReference>
<dbReference type="SMART" id="SM00490">
    <property type="entry name" value="HELICc"/>
    <property type="match status" value="1"/>
</dbReference>
<keyword evidence="6" id="KW-0131">Cell cycle</keyword>
<feature type="non-terminal residue" evidence="12">
    <location>
        <position position="1"/>
    </location>
</feature>
<dbReference type="PANTHER" id="PTHR45629:SF7">
    <property type="entry name" value="DNA EXCISION REPAIR PROTEIN ERCC-6-RELATED"/>
    <property type="match status" value="1"/>
</dbReference>
<gene>
    <name evidence="12" type="ORF">B4U80_11088</name>
</gene>
<dbReference type="FunFam" id="3.40.50.10810:FF:000094">
    <property type="entry name" value="DNA excision repair protein ERCC-6"/>
    <property type="match status" value="1"/>
</dbReference>
<keyword evidence="5" id="KW-0378">Hydrolase</keyword>
<feature type="domain" description="Helicase C-terminal" evidence="11">
    <location>
        <begin position="228"/>
        <end position="381"/>
    </location>
</feature>
<dbReference type="InterPro" id="IPR014001">
    <property type="entry name" value="Helicase_ATP-bd"/>
</dbReference>
<evidence type="ECO:0000256" key="2">
    <source>
        <dbReference type="ARBA" id="ARBA00015341"/>
    </source>
</evidence>
<dbReference type="GO" id="GO:0005524">
    <property type="term" value="F:ATP binding"/>
    <property type="evidence" value="ECO:0007669"/>
    <property type="project" value="InterPro"/>
</dbReference>
<keyword evidence="4" id="KW-0498">Mitosis</keyword>
<evidence type="ECO:0000256" key="5">
    <source>
        <dbReference type="ARBA" id="ARBA00022801"/>
    </source>
</evidence>
<dbReference type="GO" id="GO:0016787">
    <property type="term" value="F:hydrolase activity"/>
    <property type="evidence" value="ECO:0007669"/>
    <property type="project" value="UniProtKB-KW"/>
</dbReference>
<keyword evidence="13" id="KW-1185">Reference proteome</keyword>
<evidence type="ECO:0000256" key="3">
    <source>
        <dbReference type="ARBA" id="ARBA00022618"/>
    </source>
</evidence>
<proteinExistence type="predicted"/>
<feature type="compositionally biased region" description="Basic and acidic residues" evidence="9">
    <location>
        <begin position="415"/>
        <end position="429"/>
    </location>
</feature>
<dbReference type="InterPro" id="IPR038718">
    <property type="entry name" value="SNF2-like_sf"/>
</dbReference>
<dbReference type="Proteomes" id="UP000288716">
    <property type="component" value="Unassembled WGS sequence"/>
</dbReference>
<evidence type="ECO:0000256" key="9">
    <source>
        <dbReference type="SAM" id="MobiDB-lite"/>
    </source>
</evidence>
<organism evidence="12 13">
    <name type="scientific">Leptotrombidium deliense</name>
    <dbReference type="NCBI Taxonomy" id="299467"/>
    <lineage>
        <taxon>Eukaryota</taxon>
        <taxon>Metazoa</taxon>
        <taxon>Ecdysozoa</taxon>
        <taxon>Arthropoda</taxon>
        <taxon>Chelicerata</taxon>
        <taxon>Arachnida</taxon>
        <taxon>Acari</taxon>
        <taxon>Acariformes</taxon>
        <taxon>Trombidiformes</taxon>
        <taxon>Prostigmata</taxon>
        <taxon>Anystina</taxon>
        <taxon>Parasitengona</taxon>
        <taxon>Trombiculoidea</taxon>
        <taxon>Trombiculidae</taxon>
        <taxon>Leptotrombidium</taxon>
    </lineage>
</organism>
<dbReference type="InterPro" id="IPR000330">
    <property type="entry name" value="SNF2_N"/>
</dbReference>
<dbReference type="CDD" id="cd18793">
    <property type="entry name" value="SF2_C_SNF"/>
    <property type="match status" value="1"/>
</dbReference>
<evidence type="ECO:0000313" key="12">
    <source>
        <dbReference type="EMBL" id="RWS27438.1"/>
    </source>
</evidence>
<dbReference type="GO" id="GO:0008094">
    <property type="term" value="F:ATP-dependent activity, acting on DNA"/>
    <property type="evidence" value="ECO:0007669"/>
    <property type="project" value="TreeGrafter"/>
</dbReference>
<evidence type="ECO:0000256" key="4">
    <source>
        <dbReference type="ARBA" id="ARBA00022776"/>
    </source>
</evidence>
<comment type="function">
    <text evidence="7">Involved in mitotic DNA repair and meiotic recombination. Functions in the recombinational DNA repair pathway. Essential for interhomolog gene conversion (GC), but may have a less important role in intersister GC than spn-A/Rad51. In the presence of DNA, spn-A/Rad51 enhances the ATPase activity of okr/Rad54.</text>
</comment>
<dbReference type="InterPro" id="IPR027417">
    <property type="entry name" value="P-loop_NTPase"/>
</dbReference>
<comment type="caution">
    <text evidence="12">The sequence shown here is derived from an EMBL/GenBank/DDBJ whole genome shotgun (WGS) entry which is preliminary data.</text>
</comment>
<dbReference type="Pfam" id="PF00176">
    <property type="entry name" value="SNF2-rel_dom"/>
    <property type="match status" value="1"/>
</dbReference>
<dbReference type="GO" id="GO:0051301">
    <property type="term" value="P:cell division"/>
    <property type="evidence" value="ECO:0007669"/>
    <property type="project" value="UniProtKB-KW"/>
</dbReference>
<dbReference type="PROSITE" id="PS51194">
    <property type="entry name" value="HELICASE_CTER"/>
    <property type="match status" value="1"/>
</dbReference>
<evidence type="ECO:0000313" key="13">
    <source>
        <dbReference type="Proteomes" id="UP000288716"/>
    </source>
</evidence>
<sequence length="698" mass="79915">ESLIRNINKSNGIIVTSYSSVVSYQDILYKYNWHYVILDEGHKIRNPDAQVTLACKRFRTPHRLILSGSPIQNNLKELWSLFDFIYPGKLGTLPVFMQHFAVPITQGGYANASDIQVQIAYKCATVLQNTVKPFLLRRVKDDLKKSLELPNKTEQVLFCRLTDTQREMYSLYLKSSEINDIFNNRCQVFAGLVNLRKICNHPHLFSTALNQSECERLFHYKQSGKMIVVDALLKLWKKQKHKVLLFTQGKQMLNILESFAKKREYTYLLMDGSTPIATRQQLNENIFLFLLTTRVGGIGINLTGATRVLIYDPDWNPSTDIQARERAWRIGQHKQVTIYRLLTAGTVEEKIYHRQIFKQYLTNRVLKNAKQQRFFKTNDLYELFTLGSDSKTTESSAIFSGTGSEVKVNKKAKNPKVDGKKEEVEKERSPLSISLPPEKITELREKAKKISEMIAAKYANENNFVSQKTTGCLLNTSEVNSSKKIKKGCFFEGKRIKYLVKTSSSNKPNEESSLSVKQDEYVLKKLFKKSTMHSALKHDVIEGVTNPDYTIVEREAEKIANDAIKALKRSRGECFGAMSGVPTWTGLNSRPRNHSSSFSKVESSASLVKAVNSRNKLDQNSNESVDTEYKDMLNDLRSFISFQSKVNGQATTDELLHFFNSKLPKKFTTIFKSILWKFCDFHRTSNGVGTWSIKSEFR</sequence>
<dbReference type="GO" id="GO:0005634">
    <property type="term" value="C:nucleus"/>
    <property type="evidence" value="ECO:0007669"/>
    <property type="project" value="TreeGrafter"/>
</dbReference>
<dbReference type="SUPFAM" id="SSF52540">
    <property type="entry name" value="P-loop containing nucleoside triphosphate hydrolases"/>
    <property type="match status" value="2"/>
</dbReference>
<dbReference type="STRING" id="299467.A0A443SIU8"/>
<evidence type="ECO:0000256" key="7">
    <source>
        <dbReference type="ARBA" id="ARBA00024776"/>
    </source>
</evidence>
<dbReference type="EMBL" id="NCKV01002013">
    <property type="protein sequence ID" value="RWS27438.1"/>
    <property type="molecule type" value="Genomic_DNA"/>
</dbReference>
<evidence type="ECO:0000259" key="11">
    <source>
        <dbReference type="PROSITE" id="PS51194"/>
    </source>
</evidence>
<feature type="domain" description="Helicase ATP-binding" evidence="10">
    <location>
        <begin position="1"/>
        <end position="88"/>
    </location>
</feature>
<dbReference type="InterPro" id="IPR050496">
    <property type="entry name" value="SNF2_RAD54_helicase_repair"/>
</dbReference>
<evidence type="ECO:0000256" key="6">
    <source>
        <dbReference type="ARBA" id="ARBA00023306"/>
    </source>
</evidence>
<dbReference type="GO" id="GO:0006283">
    <property type="term" value="P:transcription-coupled nucleotide-excision repair"/>
    <property type="evidence" value="ECO:0007669"/>
    <property type="project" value="TreeGrafter"/>
</dbReference>
<protein>
    <recommendedName>
        <fullName evidence="2">DNA repair and recombination protein RAD54-like</fullName>
    </recommendedName>
    <alternativeName>
        <fullName evidence="8">Protein okra</fullName>
    </alternativeName>
</protein>
<dbReference type="Gene3D" id="3.40.50.300">
    <property type="entry name" value="P-loop containing nucleotide triphosphate hydrolases"/>
    <property type="match status" value="1"/>
</dbReference>
<evidence type="ECO:0000259" key="10">
    <source>
        <dbReference type="PROSITE" id="PS51192"/>
    </source>
</evidence>
<evidence type="ECO:0000256" key="1">
    <source>
        <dbReference type="ARBA" id="ARBA00011467"/>
    </source>
</evidence>
<dbReference type="PROSITE" id="PS51192">
    <property type="entry name" value="HELICASE_ATP_BIND_1"/>
    <property type="match status" value="1"/>
</dbReference>
<dbReference type="OrthoDB" id="413460at2759"/>